<feature type="region of interest" description="Disordered" evidence="1">
    <location>
        <begin position="181"/>
        <end position="250"/>
    </location>
</feature>
<dbReference type="RefSeq" id="XP_012196198.1">
    <property type="nucleotide sequence ID" value="XM_012340808.1"/>
</dbReference>
<organism evidence="2 3">
    <name type="scientific">Saprolegnia parasitica (strain CBS 223.65)</name>
    <dbReference type="NCBI Taxonomy" id="695850"/>
    <lineage>
        <taxon>Eukaryota</taxon>
        <taxon>Sar</taxon>
        <taxon>Stramenopiles</taxon>
        <taxon>Oomycota</taxon>
        <taxon>Saprolegniomycetes</taxon>
        <taxon>Saprolegniales</taxon>
        <taxon>Saprolegniaceae</taxon>
        <taxon>Saprolegnia</taxon>
    </lineage>
</organism>
<evidence type="ECO:0000313" key="3">
    <source>
        <dbReference type="Proteomes" id="UP000030745"/>
    </source>
</evidence>
<protein>
    <submittedName>
        <fullName evidence="2">Uncharacterized protein</fullName>
    </submittedName>
</protein>
<evidence type="ECO:0000256" key="1">
    <source>
        <dbReference type="SAM" id="MobiDB-lite"/>
    </source>
</evidence>
<sequence length="379" mass="43694">MRRDDCRPATEDDFVYLEDDDDEDPIEDELRMWARFRRRRFFKSGLSTYEEYYSRNETGRRLGRFSLHMRLNEERPTITILLGNRSSRSRPSAVRPTTETPRRGRSSSLDANWRVSKCGDVHRSLSNVPRQEQTREPSGTQSLLSRPTSMPDVTMPSPPQLRRQCSSPEVFFDAQEPPLEYQEADTVRSSTPDEDPRPSDYGEGDDEPSPLYGDKQDDAGRFRASDTSSRPSDLDKFRPSGMRESSFSSNYNPVTIRNSVTNNVNVVAFLGGFKGSRRSTRSSLDQRPSFDSYRMKRSKKPVATVPDTSFGKRLRDARNRIPPEFRDDLPIAPILVAKPMRIKKSVQFRPENDVFVFEKQDPIEDDDDDVYVVELEHDL</sequence>
<dbReference type="EMBL" id="KK583193">
    <property type="protein sequence ID" value="KDO33452.1"/>
    <property type="molecule type" value="Genomic_DNA"/>
</dbReference>
<dbReference type="AlphaFoldDB" id="A0A067D338"/>
<dbReference type="KEGG" id="spar:SPRG_02259"/>
<feature type="compositionally biased region" description="Basic and acidic residues" evidence="1">
    <location>
        <begin position="214"/>
        <end position="224"/>
    </location>
</feature>
<dbReference type="GeneID" id="24124820"/>
<dbReference type="OMA" id="DELRMWA"/>
<feature type="region of interest" description="Disordered" evidence="1">
    <location>
        <begin position="83"/>
        <end position="165"/>
    </location>
</feature>
<feature type="compositionally biased region" description="Polar residues" evidence="1">
    <location>
        <begin position="124"/>
        <end position="148"/>
    </location>
</feature>
<gene>
    <name evidence="2" type="ORF">SPRG_02259</name>
</gene>
<proteinExistence type="predicted"/>
<name>A0A067D338_SAPPC</name>
<dbReference type="Proteomes" id="UP000030745">
    <property type="component" value="Unassembled WGS sequence"/>
</dbReference>
<dbReference type="VEuPathDB" id="FungiDB:SPRG_02259"/>
<reference evidence="2 3" key="1">
    <citation type="journal article" date="2013" name="PLoS Genet.">
        <title>Distinctive expansion of potential virulence genes in the genome of the oomycete fish pathogen Saprolegnia parasitica.</title>
        <authorList>
            <person name="Jiang R.H."/>
            <person name="de Bruijn I."/>
            <person name="Haas B.J."/>
            <person name="Belmonte R."/>
            <person name="Lobach L."/>
            <person name="Christie J."/>
            <person name="van den Ackerveken G."/>
            <person name="Bottin A."/>
            <person name="Bulone V."/>
            <person name="Diaz-Moreno S.M."/>
            <person name="Dumas B."/>
            <person name="Fan L."/>
            <person name="Gaulin E."/>
            <person name="Govers F."/>
            <person name="Grenville-Briggs L.J."/>
            <person name="Horner N.R."/>
            <person name="Levin J.Z."/>
            <person name="Mammella M."/>
            <person name="Meijer H.J."/>
            <person name="Morris P."/>
            <person name="Nusbaum C."/>
            <person name="Oome S."/>
            <person name="Phillips A.J."/>
            <person name="van Rooyen D."/>
            <person name="Rzeszutek E."/>
            <person name="Saraiva M."/>
            <person name="Secombes C.J."/>
            <person name="Seidl M.F."/>
            <person name="Snel B."/>
            <person name="Stassen J.H."/>
            <person name="Sykes S."/>
            <person name="Tripathy S."/>
            <person name="van den Berg H."/>
            <person name="Vega-Arreguin J.C."/>
            <person name="Wawra S."/>
            <person name="Young S.K."/>
            <person name="Zeng Q."/>
            <person name="Dieguez-Uribeondo J."/>
            <person name="Russ C."/>
            <person name="Tyler B.M."/>
            <person name="van West P."/>
        </authorList>
    </citation>
    <scope>NUCLEOTIDE SEQUENCE [LARGE SCALE GENOMIC DNA]</scope>
    <source>
        <strain evidence="2 3">CBS 223.65</strain>
    </source>
</reference>
<keyword evidence="3" id="KW-1185">Reference proteome</keyword>
<feature type="compositionally biased region" description="Low complexity" evidence="1">
    <location>
        <begin position="85"/>
        <end position="96"/>
    </location>
</feature>
<evidence type="ECO:0000313" key="2">
    <source>
        <dbReference type="EMBL" id="KDO33452.1"/>
    </source>
</evidence>
<accession>A0A067D338</accession>
<dbReference type="OrthoDB" id="76213at2759"/>